<dbReference type="Pfam" id="PF00078">
    <property type="entry name" value="RVT_1"/>
    <property type="match status" value="1"/>
</dbReference>
<sequence>LIARLRALGIRLIIYLDDILILGSSHDEASRHLKVTIDLLQSVGFLISWEKSVLFPAQTIEFLGLNIDSRVLTLSLPPAKVDSIIALCDSLLKADQVKLRDIAKILGNFSWSIPTVPFAQGHSRLLQQFYIRSMHYSRDLNQLVTLSPEACLDLQWWVDHLRQSNGKAILPSCPDLSIFADASLQGWGAVCDSVTTRGPWPQVDRSRHINELELLGALYALQTFTRESRSISVHLFLDNSTAVAYVNKCGGTRSRTLSAITSKIVEWCESRNISVLASHLPGVLNSIADRES</sequence>
<protein>
    <recommendedName>
        <fullName evidence="1">Reverse transcriptase domain-containing protein</fullName>
    </recommendedName>
</protein>
<dbReference type="AlphaFoldDB" id="A0A164F854"/>
<gene>
    <name evidence="2" type="ORF">APZ42_007543</name>
</gene>
<keyword evidence="3" id="KW-1185">Reference proteome</keyword>
<dbReference type="InterPro" id="IPR000477">
    <property type="entry name" value="RT_dom"/>
</dbReference>
<feature type="non-terminal residue" evidence="2">
    <location>
        <position position="1"/>
    </location>
</feature>
<name>A0A164F854_9CRUS</name>
<feature type="non-terminal residue" evidence="2">
    <location>
        <position position="292"/>
    </location>
</feature>
<dbReference type="PANTHER" id="PTHR33050">
    <property type="entry name" value="REVERSE TRANSCRIPTASE DOMAIN-CONTAINING PROTEIN"/>
    <property type="match status" value="1"/>
</dbReference>
<dbReference type="Proteomes" id="UP000076858">
    <property type="component" value="Unassembled WGS sequence"/>
</dbReference>
<dbReference type="SUPFAM" id="SSF56672">
    <property type="entry name" value="DNA/RNA polymerases"/>
    <property type="match status" value="1"/>
</dbReference>
<dbReference type="EMBL" id="LRGB01021055">
    <property type="protein sequence ID" value="KZR97528.1"/>
    <property type="molecule type" value="Genomic_DNA"/>
</dbReference>
<dbReference type="GO" id="GO:0071897">
    <property type="term" value="P:DNA biosynthetic process"/>
    <property type="evidence" value="ECO:0007669"/>
    <property type="project" value="UniProtKB-ARBA"/>
</dbReference>
<evidence type="ECO:0000313" key="2">
    <source>
        <dbReference type="EMBL" id="KZR97528.1"/>
    </source>
</evidence>
<dbReference type="CDD" id="cd09275">
    <property type="entry name" value="RNase_HI_RT_DIRS1"/>
    <property type="match status" value="1"/>
</dbReference>
<dbReference type="InterPro" id="IPR043502">
    <property type="entry name" value="DNA/RNA_pol_sf"/>
</dbReference>
<dbReference type="PANTHER" id="PTHR33050:SF7">
    <property type="entry name" value="RIBONUCLEASE H"/>
    <property type="match status" value="1"/>
</dbReference>
<feature type="domain" description="Reverse transcriptase" evidence="1">
    <location>
        <begin position="1"/>
        <end position="67"/>
    </location>
</feature>
<evidence type="ECO:0000313" key="3">
    <source>
        <dbReference type="Proteomes" id="UP000076858"/>
    </source>
</evidence>
<dbReference type="PROSITE" id="PS50878">
    <property type="entry name" value="RT_POL"/>
    <property type="match status" value="1"/>
</dbReference>
<organism evidence="2 3">
    <name type="scientific">Daphnia magna</name>
    <dbReference type="NCBI Taxonomy" id="35525"/>
    <lineage>
        <taxon>Eukaryota</taxon>
        <taxon>Metazoa</taxon>
        <taxon>Ecdysozoa</taxon>
        <taxon>Arthropoda</taxon>
        <taxon>Crustacea</taxon>
        <taxon>Branchiopoda</taxon>
        <taxon>Diplostraca</taxon>
        <taxon>Cladocera</taxon>
        <taxon>Anomopoda</taxon>
        <taxon>Daphniidae</taxon>
        <taxon>Daphnia</taxon>
    </lineage>
</organism>
<comment type="caution">
    <text evidence="2">The sequence shown here is derived from an EMBL/GenBank/DDBJ whole genome shotgun (WGS) entry which is preliminary data.</text>
</comment>
<proteinExistence type="predicted"/>
<dbReference type="InterPro" id="IPR043128">
    <property type="entry name" value="Rev_trsase/Diguanyl_cyclase"/>
</dbReference>
<dbReference type="Gene3D" id="3.30.70.270">
    <property type="match status" value="1"/>
</dbReference>
<evidence type="ECO:0000259" key="1">
    <source>
        <dbReference type="PROSITE" id="PS50878"/>
    </source>
</evidence>
<dbReference type="STRING" id="35525.A0A164F854"/>
<accession>A0A164F854</accession>
<dbReference type="InterPro" id="IPR052055">
    <property type="entry name" value="Hepadnavirus_pol/RT"/>
</dbReference>
<reference evidence="2 3" key="1">
    <citation type="submission" date="2016-03" db="EMBL/GenBank/DDBJ databases">
        <title>EvidentialGene: Evidence-directed Construction of Genes on Genomes.</title>
        <authorList>
            <person name="Gilbert D.G."/>
            <person name="Choi J.-H."/>
            <person name="Mockaitis K."/>
            <person name="Colbourne J."/>
            <person name="Pfrender M."/>
        </authorList>
    </citation>
    <scope>NUCLEOTIDE SEQUENCE [LARGE SCALE GENOMIC DNA]</scope>
    <source>
        <strain evidence="2 3">Xinb3</strain>
        <tissue evidence="2">Complete organism</tissue>
    </source>
</reference>